<dbReference type="Proteomes" id="UP001500253">
    <property type="component" value="Unassembled WGS sequence"/>
</dbReference>
<feature type="transmembrane region" description="Helical" evidence="1">
    <location>
        <begin position="126"/>
        <end position="146"/>
    </location>
</feature>
<keyword evidence="1" id="KW-1133">Transmembrane helix</keyword>
<organism evidence="2 3">
    <name type="scientific">Streptomyces cuspidosporus</name>
    <dbReference type="NCBI Taxonomy" id="66882"/>
    <lineage>
        <taxon>Bacteria</taxon>
        <taxon>Bacillati</taxon>
        <taxon>Actinomycetota</taxon>
        <taxon>Actinomycetes</taxon>
        <taxon>Kitasatosporales</taxon>
        <taxon>Streptomycetaceae</taxon>
        <taxon>Streptomyces</taxon>
    </lineage>
</organism>
<comment type="caution">
    <text evidence="2">The sequence shown here is derived from an EMBL/GenBank/DDBJ whole genome shotgun (WGS) entry which is preliminary data.</text>
</comment>
<gene>
    <name evidence="2" type="ORF">GCM10010246_71630</name>
</gene>
<dbReference type="RefSeq" id="WP_346178479.1">
    <property type="nucleotide sequence ID" value="NZ_BAAASD010000046.1"/>
</dbReference>
<evidence type="ECO:0000313" key="3">
    <source>
        <dbReference type="Proteomes" id="UP001500253"/>
    </source>
</evidence>
<name>A0ABN3H309_9ACTN</name>
<feature type="transmembrane region" description="Helical" evidence="1">
    <location>
        <begin position="35"/>
        <end position="56"/>
    </location>
</feature>
<dbReference type="EMBL" id="BAAASD010000046">
    <property type="protein sequence ID" value="GAA2367932.1"/>
    <property type="molecule type" value="Genomic_DNA"/>
</dbReference>
<sequence length="278" mass="30002">MRGFMTAAARWAAPTVVLAQVCLVWTGVFSLGEAVAVGLLLELLLAGIVITEIALARRAFTASRSRGADGQEALNHALAAVLPAPVAKAMGMEFGLLRALWRWARRRTDAPDGHEALPYGSAIKPIMWVMVALVPLEVLAVEFLVPWPVARIVLLVLSGYGTVWVLGFIAALSIRPHTVGDGRMVLRFAHFTQITIPLELVASVREARHGGYRRAVQIDDGVLAMPIGDSTTLSVTLREPYPVAPKPGRPAQEVREVRFAADSTRDAVRVLTAHIAAE</sequence>
<keyword evidence="3" id="KW-1185">Reference proteome</keyword>
<reference evidence="2 3" key="1">
    <citation type="journal article" date="2019" name="Int. J. Syst. Evol. Microbiol.">
        <title>The Global Catalogue of Microorganisms (GCM) 10K type strain sequencing project: providing services to taxonomists for standard genome sequencing and annotation.</title>
        <authorList>
            <consortium name="The Broad Institute Genomics Platform"/>
            <consortium name="The Broad Institute Genome Sequencing Center for Infectious Disease"/>
            <person name="Wu L."/>
            <person name="Ma J."/>
        </authorList>
    </citation>
    <scope>NUCLEOTIDE SEQUENCE [LARGE SCALE GENOMIC DNA]</scope>
    <source>
        <strain evidence="2 3">JCM 4316</strain>
    </source>
</reference>
<accession>A0ABN3H309</accession>
<feature type="transmembrane region" description="Helical" evidence="1">
    <location>
        <begin position="152"/>
        <end position="174"/>
    </location>
</feature>
<keyword evidence="1" id="KW-0472">Membrane</keyword>
<protein>
    <recommendedName>
        <fullName evidence="4">Integral membrane protein</fullName>
    </recommendedName>
</protein>
<keyword evidence="1" id="KW-0812">Transmembrane</keyword>
<evidence type="ECO:0000256" key="1">
    <source>
        <dbReference type="SAM" id="Phobius"/>
    </source>
</evidence>
<evidence type="ECO:0000313" key="2">
    <source>
        <dbReference type="EMBL" id="GAA2367932.1"/>
    </source>
</evidence>
<evidence type="ECO:0008006" key="4">
    <source>
        <dbReference type="Google" id="ProtNLM"/>
    </source>
</evidence>
<proteinExistence type="predicted"/>